<evidence type="ECO:0000256" key="1">
    <source>
        <dbReference type="SAM" id="Coils"/>
    </source>
</evidence>
<keyword evidence="1" id="KW-0175">Coiled coil</keyword>
<organism evidence="3 4">
    <name type="scientific">Candidatus Falkowbacteria bacterium RIFOXYC2_FULL_36_12</name>
    <dbReference type="NCBI Taxonomy" id="1798002"/>
    <lineage>
        <taxon>Bacteria</taxon>
        <taxon>Candidatus Falkowiibacteriota</taxon>
    </lineage>
</organism>
<dbReference type="Proteomes" id="UP000179001">
    <property type="component" value="Unassembled WGS sequence"/>
</dbReference>
<sequence length="549" mass="63945">MVKHLDKKTSVVKSRGGMNRKLPQKSDQYGGQISHLMEKLDRLVEFLEETFIHSNILENRLETKSIIEHLIASINLILQGDERELHAQFSRLVDRLKALEKDLINGSEEIVGLNQALQEKAEKCLQIQSSTGLIADEASFMRKLCGKLTTIYVEFCKLVEAYQTIDSDLAEQQDEIENEIDRTEAECRETDFEQEIYDAWGILIDVGQKIEKITRETLPEMKPIIEQDFREIQPTKIKFERIRTKVKLLTQKVERFNELVDVYRVIEAEDIRKKIEYLKENLMRYMSTFELVGEEGRFWGMVLGLHEIRAYNPVDLSNHTIELNPKNFQLDELEKFIATYDSAKASFAEFCQRSVDVKSYPTTINSKQDVAKKPDRKIVDADLAEIFVCALWGFIQEKTKPGHRVDRRRGDFGRRPQSVSKDLVGAGYLSFDNKTRIFRSSKEHPSVVSILADRRLIRISRNEKTNKVTRKKFIEEKVFLTDEGRLYAYLLTGSDLWQEFQNRTIADEVKKSIPNNQAFYTEAMESILEANRIRREEFMAKSQEIDKDE</sequence>
<comment type="caution">
    <text evidence="3">The sequence shown here is derived from an EMBL/GenBank/DDBJ whole genome shotgun (WGS) entry which is preliminary data.</text>
</comment>
<evidence type="ECO:0000313" key="3">
    <source>
        <dbReference type="EMBL" id="OGF33405.1"/>
    </source>
</evidence>
<dbReference type="AlphaFoldDB" id="A0A1F5T361"/>
<name>A0A1F5T361_9BACT</name>
<gene>
    <name evidence="3" type="ORF">A2478_01755</name>
</gene>
<evidence type="ECO:0000313" key="4">
    <source>
        <dbReference type="Proteomes" id="UP000179001"/>
    </source>
</evidence>
<reference evidence="3 4" key="1">
    <citation type="journal article" date="2016" name="Nat. Commun.">
        <title>Thousands of microbial genomes shed light on interconnected biogeochemical processes in an aquifer system.</title>
        <authorList>
            <person name="Anantharaman K."/>
            <person name="Brown C.T."/>
            <person name="Hug L.A."/>
            <person name="Sharon I."/>
            <person name="Castelle C.J."/>
            <person name="Probst A.J."/>
            <person name="Thomas B.C."/>
            <person name="Singh A."/>
            <person name="Wilkins M.J."/>
            <person name="Karaoz U."/>
            <person name="Brodie E.L."/>
            <person name="Williams K.H."/>
            <person name="Hubbard S.S."/>
            <person name="Banfield J.F."/>
        </authorList>
    </citation>
    <scope>NUCLEOTIDE SEQUENCE [LARGE SCALE GENOMIC DNA]</scope>
</reference>
<evidence type="ECO:0000256" key="2">
    <source>
        <dbReference type="SAM" id="MobiDB-lite"/>
    </source>
</evidence>
<feature type="coiled-coil region" evidence="1">
    <location>
        <begin position="82"/>
        <end position="116"/>
    </location>
</feature>
<protein>
    <submittedName>
        <fullName evidence="3">Uncharacterized protein</fullName>
    </submittedName>
</protein>
<proteinExistence type="predicted"/>
<accession>A0A1F5T361</accession>
<feature type="region of interest" description="Disordered" evidence="2">
    <location>
        <begin position="1"/>
        <end position="27"/>
    </location>
</feature>
<feature type="coiled-coil region" evidence="1">
    <location>
        <begin position="162"/>
        <end position="193"/>
    </location>
</feature>
<dbReference type="EMBL" id="MFGJ01000001">
    <property type="protein sequence ID" value="OGF33405.1"/>
    <property type="molecule type" value="Genomic_DNA"/>
</dbReference>